<evidence type="ECO:0000259" key="4">
    <source>
        <dbReference type="Pfam" id="PF16653"/>
    </source>
</evidence>
<evidence type="ECO:0000313" key="5">
    <source>
        <dbReference type="EMBL" id="HHI88391.1"/>
    </source>
</evidence>
<dbReference type="Gene3D" id="3.30.360.10">
    <property type="entry name" value="Dihydrodipicolinate Reductase, domain 2"/>
    <property type="match status" value="1"/>
</dbReference>
<dbReference type="AlphaFoldDB" id="A0A7V5NW58"/>
<evidence type="ECO:0000256" key="1">
    <source>
        <dbReference type="ARBA" id="ARBA00022857"/>
    </source>
</evidence>
<dbReference type="PANTHER" id="PTHR11133">
    <property type="entry name" value="SACCHAROPINE DEHYDROGENASE"/>
    <property type="match status" value="1"/>
</dbReference>
<dbReference type="GO" id="GO:0019878">
    <property type="term" value="P:lysine biosynthetic process via aminoadipic acid"/>
    <property type="evidence" value="ECO:0007669"/>
    <property type="project" value="TreeGrafter"/>
</dbReference>
<dbReference type="Pfam" id="PF16653">
    <property type="entry name" value="Sacchrp_dh_C"/>
    <property type="match status" value="1"/>
</dbReference>
<dbReference type="InterPro" id="IPR005097">
    <property type="entry name" value="Sacchrp_dh_NADP-bd"/>
</dbReference>
<name>A0A7V5NW58_9PROT</name>
<dbReference type="Gene3D" id="3.40.50.720">
    <property type="entry name" value="NAD(P)-binding Rossmann-like Domain"/>
    <property type="match status" value="1"/>
</dbReference>
<dbReference type="InterPro" id="IPR036291">
    <property type="entry name" value="NAD(P)-bd_dom_sf"/>
</dbReference>
<dbReference type="InterPro" id="IPR051168">
    <property type="entry name" value="AASS"/>
</dbReference>
<dbReference type="Pfam" id="PF03435">
    <property type="entry name" value="Sacchrp_dh_NADP"/>
    <property type="match status" value="1"/>
</dbReference>
<dbReference type="FunFam" id="3.30.360.10:FF:000008">
    <property type="entry name" value="Alpha-aminoadipic semialdehyde synthase, mitochondrial"/>
    <property type="match status" value="1"/>
</dbReference>
<gene>
    <name evidence="5" type="ORF">ENK01_00425</name>
</gene>
<dbReference type="EMBL" id="DROP01000028">
    <property type="protein sequence ID" value="HHI88391.1"/>
    <property type="molecule type" value="Genomic_DNA"/>
</dbReference>
<evidence type="ECO:0000256" key="2">
    <source>
        <dbReference type="ARBA" id="ARBA00023002"/>
    </source>
</evidence>
<protein>
    <submittedName>
        <fullName evidence="5">Saccharopine dehydrogenase</fullName>
    </submittedName>
</protein>
<dbReference type="SUPFAM" id="SSF55347">
    <property type="entry name" value="Glyceraldehyde-3-phosphate dehydrogenase-like, C-terminal domain"/>
    <property type="match status" value="1"/>
</dbReference>
<organism evidence="5">
    <name type="scientific">Hellea balneolensis</name>
    <dbReference type="NCBI Taxonomy" id="287478"/>
    <lineage>
        <taxon>Bacteria</taxon>
        <taxon>Pseudomonadati</taxon>
        <taxon>Pseudomonadota</taxon>
        <taxon>Alphaproteobacteria</taxon>
        <taxon>Maricaulales</taxon>
        <taxon>Robiginitomaculaceae</taxon>
        <taxon>Hellea</taxon>
    </lineage>
</organism>
<keyword evidence="1" id="KW-0521">NADP</keyword>
<dbReference type="InterPro" id="IPR032095">
    <property type="entry name" value="Sacchrp_dh-like_C"/>
</dbReference>
<evidence type="ECO:0000259" key="3">
    <source>
        <dbReference type="Pfam" id="PF03435"/>
    </source>
</evidence>
<dbReference type="Gene3D" id="1.10.1870.10">
    <property type="entry name" value="Domain 3, Saccharopine reductase"/>
    <property type="match status" value="1"/>
</dbReference>
<keyword evidence="2" id="KW-0560">Oxidoreductase</keyword>
<proteinExistence type="predicted"/>
<sequence length="446" mass="48454">MTNYLVLGSGLVAGPCVDYLCRQPESHVTVASNLPDEAQALVNGYDNARAVHLDASDEDEMVGLVRAHDVAISLLPPAFHVPVAEACIRGGTHFVSASYETEAMRALAGAAEQAGVGLFNEIGLDPGIDHLGAMQIIDKARADGERITHFVSWCGGLPAPHSNDNPLGYKFSWQPKGAILVLLNTAQFLQDGAPVHVPGKRLMDWARPVVIGAERFACYPNRNSINYREIYGLDGIDTLIRGTLRWPGFCEIMAAAKRLSLFAQSPHEQPSQTSWCDLVKSLNQGQEIADIRQGLSRRARTALDWLGVFSNAPVGPHVTPLDAFCALLLERLSYAPGEQDMIVLSHKFILRRPDGSQRFKQMILRLEGRPGGPSAMARTVGLPAAMAARLLGEGQLQKTGLILPVSPDIYTPMLNWLAAEGICFEEQAFGPDEMSTQTFLVELAEP</sequence>
<dbReference type="GO" id="GO:0005737">
    <property type="term" value="C:cytoplasm"/>
    <property type="evidence" value="ECO:0007669"/>
    <property type="project" value="TreeGrafter"/>
</dbReference>
<comment type="caution">
    <text evidence="5">The sequence shown here is derived from an EMBL/GenBank/DDBJ whole genome shotgun (WGS) entry which is preliminary data.</text>
</comment>
<dbReference type="SUPFAM" id="SSF51735">
    <property type="entry name" value="NAD(P)-binding Rossmann-fold domains"/>
    <property type="match status" value="1"/>
</dbReference>
<dbReference type="Proteomes" id="UP000885806">
    <property type="component" value="Unassembled WGS sequence"/>
</dbReference>
<reference evidence="5" key="1">
    <citation type="journal article" date="2020" name="mSystems">
        <title>Genome- and Community-Level Interaction Insights into Carbon Utilization and Element Cycling Functions of Hydrothermarchaeota in Hydrothermal Sediment.</title>
        <authorList>
            <person name="Zhou Z."/>
            <person name="Liu Y."/>
            <person name="Xu W."/>
            <person name="Pan J."/>
            <person name="Luo Z.H."/>
            <person name="Li M."/>
        </authorList>
    </citation>
    <scope>NUCLEOTIDE SEQUENCE [LARGE SCALE GENOMIC DNA]</scope>
    <source>
        <strain evidence="5">HyVt-538</strain>
    </source>
</reference>
<dbReference type="PANTHER" id="PTHR11133:SF22">
    <property type="entry name" value="ALPHA-AMINOADIPIC SEMIALDEHYDE SYNTHASE, MITOCHONDRIAL"/>
    <property type="match status" value="1"/>
</dbReference>
<feature type="domain" description="Saccharopine dehydrogenase NADP binding" evidence="3">
    <location>
        <begin position="5"/>
        <end position="116"/>
    </location>
</feature>
<dbReference type="GO" id="GO:0004753">
    <property type="term" value="F:saccharopine dehydrogenase activity"/>
    <property type="evidence" value="ECO:0007669"/>
    <property type="project" value="TreeGrafter"/>
</dbReference>
<accession>A0A7V5NW58</accession>
<feature type="domain" description="Saccharopine dehydrogenase-like C-terminal" evidence="4">
    <location>
        <begin position="123"/>
        <end position="422"/>
    </location>
</feature>